<evidence type="ECO:0000313" key="1">
    <source>
        <dbReference type="EMBL" id="MBB3107383.1"/>
    </source>
</evidence>
<dbReference type="EMBL" id="JACHXL010000004">
    <property type="protein sequence ID" value="MBB3107383.1"/>
    <property type="molecule type" value="Genomic_DNA"/>
</dbReference>
<gene>
    <name evidence="1" type="ORF">FHS24_001908</name>
</gene>
<keyword evidence="2" id="KW-1185">Reference proteome</keyword>
<dbReference type="RefSeq" id="WP_183620887.1">
    <property type="nucleotide sequence ID" value="NZ_CAJHAH010000005.1"/>
</dbReference>
<protein>
    <submittedName>
        <fullName evidence="1">Uncharacterized protein</fullName>
    </submittedName>
</protein>
<dbReference type="Proteomes" id="UP000588111">
    <property type="component" value="Unassembled WGS sequence"/>
</dbReference>
<evidence type="ECO:0000313" key="2">
    <source>
        <dbReference type="Proteomes" id="UP000588111"/>
    </source>
</evidence>
<reference evidence="1 2" key="1">
    <citation type="submission" date="2020-08" db="EMBL/GenBank/DDBJ databases">
        <title>Genomic Encyclopedia of Type Strains, Phase III (KMG-III): the genomes of soil and plant-associated and newly described type strains.</title>
        <authorList>
            <person name="Whitman W."/>
        </authorList>
    </citation>
    <scope>NUCLEOTIDE SEQUENCE [LARGE SCALE GENOMIC DNA]</scope>
    <source>
        <strain evidence="1 2">CECT 5885</strain>
    </source>
</reference>
<sequence>MTDKKEQSESNDLVQGWIDRSALNAIQMSEDENYRQLVSARATNWGRDIQAKSDQRIRQSQAPHLEI</sequence>
<proteinExistence type="predicted"/>
<comment type="caution">
    <text evidence="1">The sequence shown here is derived from an EMBL/GenBank/DDBJ whole genome shotgun (WGS) entry which is preliminary data.</text>
</comment>
<name>A0A839TIQ0_9GAMM</name>
<organism evidence="1 2">
    <name type="scientific">Psychrobacter luti</name>
    <dbReference type="NCBI Taxonomy" id="198481"/>
    <lineage>
        <taxon>Bacteria</taxon>
        <taxon>Pseudomonadati</taxon>
        <taxon>Pseudomonadota</taxon>
        <taxon>Gammaproteobacteria</taxon>
        <taxon>Moraxellales</taxon>
        <taxon>Moraxellaceae</taxon>
        <taxon>Psychrobacter</taxon>
    </lineage>
</organism>
<accession>A0A839TIQ0</accession>
<dbReference type="AlphaFoldDB" id="A0A839TIQ0"/>